<name>A0A813DX26_POLGL</name>
<comment type="caution">
    <text evidence="2">The sequence shown here is derived from an EMBL/GenBank/DDBJ whole genome shotgun (WGS) entry which is preliminary data.</text>
</comment>
<organism evidence="2 3">
    <name type="scientific">Polarella glacialis</name>
    <name type="common">Dinoflagellate</name>
    <dbReference type="NCBI Taxonomy" id="89957"/>
    <lineage>
        <taxon>Eukaryota</taxon>
        <taxon>Sar</taxon>
        <taxon>Alveolata</taxon>
        <taxon>Dinophyceae</taxon>
        <taxon>Suessiales</taxon>
        <taxon>Suessiaceae</taxon>
        <taxon>Polarella</taxon>
    </lineage>
</organism>
<dbReference type="InterPro" id="IPR011989">
    <property type="entry name" value="ARM-like"/>
</dbReference>
<evidence type="ECO:0000256" key="1">
    <source>
        <dbReference type="SAM" id="MobiDB-lite"/>
    </source>
</evidence>
<dbReference type="Proteomes" id="UP000654075">
    <property type="component" value="Unassembled WGS sequence"/>
</dbReference>
<sequence>ALLNLLETSLGPHFKDPSVKQEYLQCLTTVMPEVLFHLRDQSSHVRDAARECLHLAATTAIHQELQTEIVTLLSAGLAGLSRHSKAAALDALSRLMYEHHSKMAAPLRSRLIGVVLMLLEDRDAQVWRAAVKFCKVVVFVLSKESLVDFLPQIMRLFSSRNLASAKMLVRGIVERLVKVLPEETLEETFPKAHILLLHHVQKQMKRQQRPKTVREAKAGEEEAGEEAEEEEMGGKRRGKKDKKQPESWEAFKAGDDPE</sequence>
<dbReference type="Gene3D" id="1.25.10.10">
    <property type="entry name" value="Leucine-rich Repeat Variant"/>
    <property type="match status" value="1"/>
</dbReference>
<protein>
    <submittedName>
        <fullName evidence="2">Uncharacterized protein</fullName>
    </submittedName>
</protein>
<feature type="region of interest" description="Disordered" evidence="1">
    <location>
        <begin position="206"/>
        <end position="258"/>
    </location>
</feature>
<dbReference type="SUPFAM" id="SSF48371">
    <property type="entry name" value="ARM repeat"/>
    <property type="match status" value="1"/>
</dbReference>
<keyword evidence="3" id="KW-1185">Reference proteome</keyword>
<gene>
    <name evidence="2" type="ORF">PGLA1383_LOCUS11098</name>
</gene>
<dbReference type="PANTHER" id="PTHR48287">
    <property type="entry name" value="ARM REPEAT SUPERFAMILY PROTEIN"/>
    <property type="match status" value="1"/>
</dbReference>
<accession>A0A813DX26</accession>
<evidence type="ECO:0000313" key="3">
    <source>
        <dbReference type="Proteomes" id="UP000654075"/>
    </source>
</evidence>
<dbReference type="AlphaFoldDB" id="A0A813DX26"/>
<evidence type="ECO:0000313" key="2">
    <source>
        <dbReference type="EMBL" id="CAE8592444.1"/>
    </source>
</evidence>
<feature type="non-terminal residue" evidence="2">
    <location>
        <position position="1"/>
    </location>
</feature>
<dbReference type="InterPro" id="IPR016024">
    <property type="entry name" value="ARM-type_fold"/>
</dbReference>
<feature type="compositionally biased region" description="Acidic residues" evidence="1">
    <location>
        <begin position="221"/>
        <end position="231"/>
    </location>
</feature>
<dbReference type="OrthoDB" id="431989at2759"/>
<dbReference type="EMBL" id="CAJNNV010005682">
    <property type="protein sequence ID" value="CAE8592444.1"/>
    <property type="molecule type" value="Genomic_DNA"/>
</dbReference>
<dbReference type="InterPro" id="IPR052087">
    <property type="entry name" value="RRP12"/>
</dbReference>
<feature type="non-terminal residue" evidence="2">
    <location>
        <position position="258"/>
    </location>
</feature>
<reference evidence="2" key="1">
    <citation type="submission" date="2021-02" db="EMBL/GenBank/DDBJ databases">
        <authorList>
            <person name="Dougan E. K."/>
            <person name="Rhodes N."/>
            <person name="Thang M."/>
            <person name="Chan C."/>
        </authorList>
    </citation>
    <scope>NUCLEOTIDE SEQUENCE</scope>
</reference>
<proteinExistence type="predicted"/>
<dbReference type="PANTHER" id="PTHR48287:SF1">
    <property type="entry name" value="ARM REPEAT SUPERFAMILY PROTEIN"/>
    <property type="match status" value="1"/>
</dbReference>